<gene>
    <name evidence="1" type="ORF">S01H1_47302</name>
</gene>
<evidence type="ECO:0000313" key="1">
    <source>
        <dbReference type="EMBL" id="GAG20510.1"/>
    </source>
</evidence>
<evidence type="ECO:0008006" key="2">
    <source>
        <dbReference type="Google" id="ProtNLM"/>
    </source>
</evidence>
<dbReference type="PANTHER" id="PTHR43534:SF1">
    <property type="entry name" value="4FE-4S CLUSTER CONTAINING PARA FAMILY ATPASE PROTEIN"/>
    <property type="match status" value="1"/>
</dbReference>
<name>X0VQN0_9ZZZZ</name>
<dbReference type="AlphaFoldDB" id="X0VQN0"/>
<dbReference type="PANTHER" id="PTHR43534">
    <property type="entry name" value="MIND SUPERFAMILY P-LOOP ATPASE CONTAINING AN INSERTED FERREDOXIN DOMAIN"/>
    <property type="match status" value="1"/>
</dbReference>
<protein>
    <recommendedName>
        <fullName evidence="2">(4Fe-4S)-binding protein</fullName>
    </recommendedName>
</protein>
<comment type="caution">
    <text evidence="1">The sequence shown here is derived from an EMBL/GenBank/DDBJ whole genome shotgun (WGS) entry which is preliminary data.</text>
</comment>
<sequence length="83" mass="9044">ILAVGRHFGVAPLVCINKYDLDEQNSRHIEDYCRDAGIDVGTKIPFDTVVTDAIAQGVPVVEFGDGVVARRMEELWGTVAARS</sequence>
<feature type="non-terminal residue" evidence="1">
    <location>
        <position position="1"/>
    </location>
</feature>
<dbReference type="EMBL" id="BARS01030326">
    <property type="protein sequence ID" value="GAG20510.1"/>
    <property type="molecule type" value="Genomic_DNA"/>
</dbReference>
<reference evidence="1" key="1">
    <citation type="journal article" date="2014" name="Front. Microbiol.">
        <title>High frequency of phylogenetically diverse reductive dehalogenase-homologous genes in deep subseafloor sedimentary metagenomes.</title>
        <authorList>
            <person name="Kawai M."/>
            <person name="Futagami T."/>
            <person name="Toyoda A."/>
            <person name="Takaki Y."/>
            <person name="Nishi S."/>
            <person name="Hori S."/>
            <person name="Arai W."/>
            <person name="Tsubouchi T."/>
            <person name="Morono Y."/>
            <person name="Uchiyama I."/>
            <person name="Ito T."/>
            <person name="Fujiyama A."/>
            <person name="Inagaki F."/>
            <person name="Takami H."/>
        </authorList>
    </citation>
    <scope>NUCLEOTIDE SEQUENCE</scope>
    <source>
        <strain evidence="1">Expedition CK06-06</strain>
    </source>
</reference>
<dbReference type="InterPro" id="IPR027417">
    <property type="entry name" value="P-loop_NTPase"/>
</dbReference>
<dbReference type="SUPFAM" id="SSF52540">
    <property type="entry name" value="P-loop containing nucleoside triphosphate hydrolases"/>
    <property type="match status" value="1"/>
</dbReference>
<proteinExistence type="predicted"/>
<dbReference type="Gene3D" id="3.40.50.300">
    <property type="entry name" value="P-loop containing nucleotide triphosphate hydrolases"/>
    <property type="match status" value="1"/>
</dbReference>
<accession>X0VQN0</accession>
<organism evidence="1">
    <name type="scientific">marine sediment metagenome</name>
    <dbReference type="NCBI Taxonomy" id="412755"/>
    <lineage>
        <taxon>unclassified sequences</taxon>
        <taxon>metagenomes</taxon>
        <taxon>ecological metagenomes</taxon>
    </lineage>
</organism>